<accession>A0AAV2NSN2</accession>
<proteinExistence type="inferred from homology"/>
<evidence type="ECO:0000313" key="12">
    <source>
        <dbReference type="Proteomes" id="UP001497644"/>
    </source>
</evidence>
<gene>
    <name evidence="11" type="ORF">LPLAT_LOCUS8189</name>
</gene>
<keyword evidence="4 10" id="KW-0812">Transmembrane</keyword>
<dbReference type="GO" id="GO:0042761">
    <property type="term" value="P:very long-chain fatty acid biosynthetic process"/>
    <property type="evidence" value="ECO:0007669"/>
    <property type="project" value="TreeGrafter"/>
</dbReference>
<keyword evidence="9 10" id="KW-0275">Fatty acid biosynthesis</keyword>
<dbReference type="InterPro" id="IPR002076">
    <property type="entry name" value="ELO_fam"/>
</dbReference>
<feature type="transmembrane region" description="Helical" evidence="10">
    <location>
        <begin position="167"/>
        <end position="189"/>
    </location>
</feature>
<keyword evidence="6 10" id="KW-1133">Transmembrane helix</keyword>
<organism evidence="11 12">
    <name type="scientific">Lasius platythorax</name>
    <dbReference type="NCBI Taxonomy" id="488582"/>
    <lineage>
        <taxon>Eukaryota</taxon>
        <taxon>Metazoa</taxon>
        <taxon>Ecdysozoa</taxon>
        <taxon>Arthropoda</taxon>
        <taxon>Hexapoda</taxon>
        <taxon>Insecta</taxon>
        <taxon>Pterygota</taxon>
        <taxon>Neoptera</taxon>
        <taxon>Endopterygota</taxon>
        <taxon>Hymenoptera</taxon>
        <taxon>Apocrita</taxon>
        <taxon>Aculeata</taxon>
        <taxon>Formicoidea</taxon>
        <taxon>Formicidae</taxon>
        <taxon>Formicinae</taxon>
        <taxon>Lasius</taxon>
        <taxon>Lasius</taxon>
    </lineage>
</organism>
<keyword evidence="12" id="KW-1185">Reference proteome</keyword>
<dbReference type="Pfam" id="PF01151">
    <property type="entry name" value="ELO"/>
    <property type="match status" value="1"/>
</dbReference>
<dbReference type="GO" id="GO:0009922">
    <property type="term" value="F:fatty acid elongase activity"/>
    <property type="evidence" value="ECO:0007669"/>
    <property type="project" value="UniProtKB-EC"/>
</dbReference>
<dbReference type="EC" id="2.3.1.199" evidence="10"/>
<evidence type="ECO:0000313" key="11">
    <source>
        <dbReference type="EMBL" id="CAL1682357.1"/>
    </source>
</evidence>
<comment type="similarity">
    <text evidence="10">Belongs to the ELO family.</text>
</comment>
<dbReference type="PANTHER" id="PTHR11157:SF28">
    <property type="entry name" value="ELONGATION OF VERY LONG CHAIN FATTY ACIDS PROTEIN"/>
    <property type="match status" value="1"/>
</dbReference>
<dbReference type="Proteomes" id="UP001497644">
    <property type="component" value="Chromosome 3"/>
</dbReference>
<sequence>MSGIVEWYRDLIDNRQDPRTEGWFLVSSPGPTLTIVATYIYFCVSAGPRYMKDKKPYDLKNTMIIYNFIQILLSLYLVHEGLLAGWLYEYNFICQPVDYSYKPSSVRMARAVYTYFICKLIELLDTVFFVMRKKDRQISFLHLYHHSMMPICAWIGIKFFAGGHPTLLGVINSFIHVFMYTYYMLAAFGPHMQKYLWWKRHLTTMQIVQFIIIFFHNLQMLFTSCNFPKPLSFLLMLNSGLFIYMFGSFYVNNYVKSKNRRSETTKKSKTNGVICIAANGSISVNGNSIFDEINNGKSD</sequence>
<reference evidence="11" key="1">
    <citation type="submission" date="2024-04" db="EMBL/GenBank/DDBJ databases">
        <authorList>
            <consortium name="Molecular Ecology Group"/>
        </authorList>
    </citation>
    <scope>NUCLEOTIDE SEQUENCE</scope>
</reference>
<comment type="catalytic activity">
    <reaction evidence="10">
        <text>a very-long-chain acyl-CoA + malonyl-CoA + H(+) = a very-long-chain 3-oxoacyl-CoA + CO2 + CoA</text>
        <dbReference type="Rhea" id="RHEA:32727"/>
        <dbReference type="ChEBI" id="CHEBI:15378"/>
        <dbReference type="ChEBI" id="CHEBI:16526"/>
        <dbReference type="ChEBI" id="CHEBI:57287"/>
        <dbReference type="ChEBI" id="CHEBI:57384"/>
        <dbReference type="ChEBI" id="CHEBI:90725"/>
        <dbReference type="ChEBI" id="CHEBI:90736"/>
        <dbReference type="EC" id="2.3.1.199"/>
    </reaction>
</comment>
<feature type="transmembrane region" description="Helical" evidence="10">
    <location>
        <begin position="231"/>
        <end position="251"/>
    </location>
</feature>
<dbReference type="EMBL" id="OZ034826">
    <property type="protein sequence ID" value="CAL1682357.1"/>
    <property type="molecule type" value="Genomic_DNA"/>
</dbReference>
<dbReference type="GO" id="GO:0034625">
    <property type="term" value="P:fatty acid elongation, monounsaturated fatty acid"/>
    <property type="evidence" value="ECO:0007669"/>
    <property type="project" value="TreeGrafter"/>
</dbReference>
<evidence type="ECO:0000256" key="2">
    <source>
        <dbReference type="ARBA" id="ARBA00022516"/>
    </source>
</evidence>
<feature type="transmembrane region" description="Helical" evidence="10">
    <location>
        <begin position="143"/>
        <end position="161"/>
    </location>
</feature>
<name>A0AAV2NSN2_9HYME</name>
<evidence type="ECO:0000256" key="9">
    <source>
        <dbReference type="ARBA" id="ARBA00023160"/>
    </source>
</evidence>
<keyword evidence="8 10" id="KW-0472">Membrane</keyword>
<evidence type="ECO:0000256" key="6">
    <source>
        <dbReference type="ARBA" id="ARBA00022989"/>
    </source>
</evidence>
<evidence type="ECO:0000256" key="8">
    <source>
        <dbReference type="ARBA" id="ARBA00023136"/>
    </source>
</evidence>
<dbReference type="AlphaFoldDB" id="A0AAV2NSN2"/>
<dbReference type="GO" id="GO:0030148">
    <property type="term" value="P:sphingolipid biosynthetic process"/>
    <property type="evidence" value="ECO:0007669"/>
    <property type="project" value="TreeGrafter"/>
</dbReference>
<keyword evidence="5 10" id="KW-0276">Fatty acid metabolism</keyword>
<dbReference type="PANTHER" id="PTHR11157">
    <property type="entry name" value="FATTY ACID ACYL TRANSFERASE-RELATED"/>
    <property type="match status" value="1"/>
</dbReference>
<dbReference type="GO" id="GO:0019367">
    <property type="term" value="P:fatty acid elongation, saturated fatty acid"/>
    <property type="evidence" value="ECO:0007669"/>
    <property type="project" value="TreeGrafter"/>
</dbReference>
<dbReference type="GO" id="GO:0005789">
    <property type="term" value="C:endoplasmic reticulum membrane"/>
    <property type="evidence" value="ECO:0007669"/>
    <property type="project" value="TreeGrafter"/>
</dbReference>
<evidence type="ECO:0000256" key="4">
    <source>
        <dbReference type="ARBA" id="ARBA00022692"/>
    </source>
</evidence>
<keyword evidence="3 10" id="KW-0808">Transferase</keyword>
<evidence type="ECO:0000256" key="1">
    <source>
        <dbReference type="ARBA" id="ARBA00004141"/>
    </source>
</evidence>
<feature type="transmembrane region" description="Helical" evidence="10">
    <location>
        <begin position="23"/>
        <end position="44"/>
    </location>
</feature>
<comment type="subcellular location">
    <subcellularLocation>
        <location evidence="1">Membrane</location>
        <topology evidence="1">Multi-pass membrane protein</topology>
    </subcellularLocation>
</comment>
<dbReference type="GO" id="GO:0034626">
    <property type="term" value="P:fatty acid elongation, polyunsaturated fatty acid"/>
    <property type="evidence" value="ECO:0007669"/>
    <property type="project" value="TreeGrafter"/>
</dbReference>
<evidence type="ECO:0000256" key="5">
    <source>
        <dbReference type="ARBA" id="ARBA00022832"/>
    </source>
</evidence>
<evidence type="ECO:0000256" key="7">
    <source>
        <dbReference type="ARBA" id="ARBA00023098"/>
    </source>
</evidence>
<feature type="transmembrane region" description="Helical" evidence="10">
    <location>
        <begin position="64"/>
        <end position="88"/>
    </location>
</feature>
<keyword evidence="2 10" id="KW-0444">Lipid biosynthesis</keyword>
<evidence type="ECO:0000256" key="3">
    <source>
        <dbReference type="ARBA" id="ARBA00022679"/>
    </source>
</evidence>
<evidence type="ECO:0000256" key="10">
    <source>
        <dbReference type="RuleBase" id="RU361115"/>
    </source>
</evidence>
<feature type="transmembrane region" description="Helical" evidence="10">
    <location>
        <begin position="108"/>
        <end position="131"/>
    </location>
</feature>
<feature type="transmembrane region" description="Helical" evidence="10">
    <location>
        <begin position="201"/>
        <end position="219"/>
    </location>
</feature>
<keyword evidence="7 10" id="KW-0443">Lipid metabolism</keyword>
<protein>
    <recommendedName>
        <fullName evidence="10">Elongation of very long chain fatty acids protein</fullName>
        <ecNumber evidence="10">2.3.1.199</ecNumber>
    </recommendedName>
    <alternativeName>
        <fullName evidence="10">Very-long-chain 3-oxoacyl-CoA synthase</fullName>
    </alternativeName>
</protein>